<organism evidence="2">
    <name type="scientific">marine sediment metagenome</name>
    <dbReference type="NCBI Taxonomy" id="412755"/>
    <lineage>
        <taxon>unclassified sequences</taxon>
        <taxon>metagenomes</taxon>
        <taxon>ecological metagenomes</taxon>
    </lineage>
</organism>
<evidence type="ECO:0000313" key="2">
    <source>
        <dbReference type="EMBL" id="GAI15352.1"/>
    </source>
</evidence>
<dbReference type="EMBL" id="BARV01006632">
    <property type="protein sequence ID" value="GAI15352.1"/>
    <property type="molecule type" value="Genomic_DNA"/>
</dbReference>
<accession>X1L7P7</accession>
<feature type="non-terminal residue" evidence="2">
    <location>
        <position position="295"/>
    </location>
</feature>
<reference evidence="2" key="1">
    <citation type="journal article" date="2014" name="Front. Microbiol.">
        <title>High frequency of phylogenetically diverse reductive dehalogenase-homologous genes in deep subseafloor sedimentary metagenomes.</title>
        <authorList>
            <person name="Kawai M."/>
            <person name="Futagami T."/>
            <person name="Toyoda A."/>
            <person name="Takaki Y."/>
            <person name="Nishi S."/>
            <person name="Hori S."/>
            <person name="Arai W."/>
            <person name="Tsubouchi T."/>
            <person name="Morono Y."/>
            <person name="Uchiyama I."/>
            <person name="Ito T."/>
            <person name="Fujiyama A."/>
            <person name="Inagaki F."/>
            <person name="Takami H."/>
        </authorList>
    </citation>
    <scope>NUCLEOTIDE SEQUENCE</scope>
    <source>
        <strain evidence="2">Expedition CK06-06</strain>
    </source>
</reference>
<gene>
    <name evidence="2" type="ORF">S06H3_13572</name>
</gene>
<name>X1L7P7_9ZZZZ</name>
<dbReference type="AlphaFoldDB" id="X1L7P7"/>
<keyword evidence="1" id="KW-1133">Transmembrane helix</keyword>
<proteinExistence type="predicted"/>
<feature type="transmembrane region" description="Helical" evidence="1">
    <location>
        <begin position="6"/>
        <end position="26"/>
    </location>
</feature>
<evidence type="ECO:0000256" key="1">
    <source>
        <dbReference type="SAM" id="Phobius"/>
    </source>
</evidence>
<protein>
    <submittedName>
        <fullName evidence="2">Uncharacterized protein</fullName>
    </submittedName>
</protein>
<keyword evidence="1" id="KW-0812">Transmembrane</keyword>
<sequence length="295" mass="33154">MIDMVTGRLGAVIAVIIIIGAGFAIYHMHETELLRERGERCVDEFGSWLNDISYVRADFKKTFALKDEGDCEYVIYGEYNGEKMTIYQTTIVSKTSVGTFSSTVAAIHLFNPSNTSEADSMFIGEMDKHFTTLTIKVGKQYIVERRGIKILGTIEFHTFVYGKGTIEIGKWMQETARTIKILRTPSEDDLFSGKYNENRDVSSPCDATIGKNYIMADTGEGGVGVYIFVDHIWDPSALDEIEPPYSYETLNETDDIDKTTKGIQYGKIEVKESQIFTIARVKIALTIDIMGQETE</sequence>
<keyword evidence="1" id="KW-0472">Membrane</keyword>
<comment type="caution">
    <text evidence="2">The sequence shown here is derived from an EMBL/GenBank/DDBJ whole genome shotgun (WGS) entry which is preliminary data.</text>
</comment>